<evidence type="ECO:0008006" key="5">
    <source>
        <dbReference type="Google" id="ProtNLM"/>
    </source>
</evidence>
<feature type="compositionally biased region" description="Basic residues" evidence="2">
    <location>
        <begin position="67"/>
        <end position="80"/>
    </location>
</feature>
<feature type="compositionally biased region" description="Basic and acidic residues" evidence="2">
    <location>
        <begin position="81"/>
        <end position="110"/>
    </location>
</feature>
<evidence type="ECO:0000256" key="1">
    <source>
        <dbReference type="ARBA" id="ARBA00006695"/>
    </source>
</evidence>
<dbReference type="OMA" id="CALYMSL"/>
<name>A0A3Q3W8Z1_MOLML</name>
<sequence length="208" mass="24490">SADTMSRSRHLQGYGLQVGQQQCVVFFLIDHTCALYMSLKIKFSSVSPSPQLPAGSHLQFSAPSNHSGRHERSRSRSPRRNNREGHSYSSSSHRDDRKPRAASPEKERYQRQRHYVKLSADELERKRREMMDQAKQREEDRENNVKRYKRQDEQEKLREQNVKRERHAGFIHNMKLESAASSSLEDRVKRNIHSIQRTPASMDNFMKR</sequence>
<dbReference type="Ensembl" id="ENSMMOT00000008520.1">
    <property type="protein sequence ID" value="ENSMMOP00000008367.1"/>
    <property type="gene ID" value="ENSMMOG00000006479.1"/>
</dbReference>
<dbReference type="PANTHER" id="PTHR16196:SF0">
    <property type="entry name" value="PRE-MRNA-SPLICING FACTOR CWC25 HOMOLOG"/>
    <property type="match status" value="1"/>
</dbReference>
<protein>
    <recommendedName>
        <fullName evidence="5">CWC25 spliceosome associated protein homolog</fullName>
    </recommendedName>
</protein>
<dbReference type="AlphaFoldDB" id="A0A3Q3W8Z1"/>
<dbReference type="GO" id="GO:0000398">
    <property type="term" value="P:mRNA splicing, via spliceosome"/>
    <property type="evidence" value="ECO:0007669"/>
    <property type="project" value="TreeGrafter"/>
</dbReference>
<dbReference type="PANTHER" id="PTHR16196">
    <property type="entry name" value="CELL CYCLE CONTROL PROTEIN CWF25"/>
    <property type="match status" value="1"/>
</dbReference>
<feature type="region of interest" description="Disordered" evidence="2">
    <location>
        <begin position="46"/>
        <end position="161"/>
    </location>
</feature>
<evidence type="ECO:0000313" key="3">
    <source>
        <dbReference type="Ensembl" id="ENSMMOP00000008367.1"/>
    </source>
</evidence>
<dbReference type="STRING" id="94237.ENSMMOP00000008367"/>
<reference evidence="3" key="2">
    <citation type="submission" date="2025-09" db="UniProtKB">
        <authorList>
            <consortium name="Ensembl"/>
        </authorList>
    </citation>
    <scope>IDENTIFICATION</scope>
</reference>
<organism evidence="3 4">
    <name type="scientific">Mola mola</name>
    <name type="common">Ocean sunfish</name>
    <name type="synonym">Tetraodon mola</name>
    <dbReference type="NCBI Taxonomy" id="94237"/>
    <lineage>
        <taxon>Eukaryota</taxon>
        <taxon>Metazoa</taxon>
        <taxon>Chordata</taxon>
        <taxon>Craniata</taxon>
        <taxon>Vertebrata</taxon>
        <taxon>Euteleostomi</taxon>
        <taxon>Actinopterygii</taxon>
        <taxon>Neopterygii</taxon>
        <taxon>Teleostei</taxon>
        <taxon>Neoteleostei</taxon>
        <taxon>Acanthomorphata</taxon>
        <taxon>Eupercaria</taxon>
        <taxon>Tetraodontiformes</taxon>
        <taxon>Molidae</taxon>
        <taxon>Mola</taxon>
    </lineage>
</organism>
<comment type="similarity">
    <text evidence="1">Belongs to the CWC25 family.</text>
</comment>
<dbReference type="GO" id="GO:0005684">
    <property type="term" value="C:U2-type spliceosomal complex"/>
    <property type="evidence" value="ECO:0007669"/>
    <property type="project" value="TreeGrafter"/>
</dbReference>
<proteinExistence type="inferred from homology"/>
<accession>A0A3Q3W8Z1</accession>
<evidence type="ECO:0000313" key="4">
    <source>
        <dbReference type="Proteomes" id="UP000261620"/>
    </source>
</evidence>
<evidence type="ECO:0000256" key="2">
    <source>
        <dbReference type="SAM" id="MobiDB-lite"/>
    </source>
</evidence>
<dbReference type="InterPro" id="IPR051376">
    <property type="entry name" value="CWC25_splicing_factor"/>
</dbReference>
<reference evidence="3" key="1">
    <citation type="submission" date="2025-08" db="UniProtKB">
        <authorList>
            <consortium name="Ensembl"/>
        </authorList>
    </citation>
    <scope>IDENTIFICATION</scope>
</reference>
<keyword evidence="4" id="KW-1185">Reference proteome</keyword>
<dbReference type="Proteomes" id="UP000261620">
    <property type="component" value="Unplaced"/>
</dbReference>
<feature type="compositionally biased region" description="Basic and acidic residues" evidence="2">
    <location>
        <begin position="119"/>
        <end position="161"/>
    </location>
</feature>